<dbReference type="Pfam" id="PF19054">
    <property type="entry name" value="DUF5753"/>
    <property type="match status" value="1"/>
</dbReference>
<accession>A0A154MN25</accession>
<proteinExistence type="predicted"/>
<dbReference type="AlphaFoldDB" id="A0A154MN25"/>
<name>A0A154MN25_9PSEU</name>
<dbReference type="RefSeq" id="WP_061982824.1">
    <property type="nucleotide sequence ID" value="NZ_LQCI01000011.1"/>
</dbReference>
<sequence length="145" mass="15886">MLVIAEVIGDLALERGLQQPLGQLLQRLEAGGADPEAAAEQLTCLRDHAGQRQVSVRVRPLTAPCTPEPLDRFTITTDARGRSMVFVEAREPSGLLIFRDSEHIELYLRIFAGLCRDSLDENDSRRRIADGCGVQSGASKDAVCR</sequence>
<dbReference type="InterPro" id="IPR043917">
    <property type="entry name" value="DUF5753"/>
</dbReference>
<organism evidence="2 3">
    <name type="scientific">Amycolatopsis regifaucium</name>
    <dbReference type="NCBI Taxonomy" id="546365"/>
    <lineage>
        <taxon>Bacteria</taxon>
        <taxon>Bacillati</taxon>
        <taxon>Actinomycetota</taxon>
        <taxon>Actinomycetes</taxon>
        <taxon>Pseudonocardiales</taxon>
        <taxon>Pseudonocardiaceae</taxon>
        <taxon>Amycolatopsis</taxon>
    </lineage>
</organism>
<dbReference type="Proteomes" id="UP000076321">
    <property type="component" value="Unassembled WGS sequence"/>
</dbReference>
<evidence type="ECO:0000313" key="2">
    <source>
        <dbReference type="EMBL" id="KZB85343.1"/>
    </source>
</evidence>
<evidence type="ECO:0000259" key="1">
    <source>
        <dbReference type="Pfam" id="PF19054"/>
    </source>
</evidence>
<dbReference type="EMBL" id="LQCI01000011">
    <property type="protein sequence ID" value="KZB85343.1"/>
    <property type="molecule type" value="Genomic_DNA"/>
</dbReference>
<feature type="domain" description="DUF5753" evidence="1">
    <location>
        <begin position="33"/>
        <end position="129"/>
    </location>
</feature>
<protein>
    <recommendedName>
        <fullName evidence="1">DUF5753 domain-containing protein</fullName>
    </recommendedName>
</protein>
<reference evidence="2 3" key="1">
    <citation type="submission" date="2015-12" db="EMBL/GenBank/DDBJ databases">
        <title>Amycolatopsis regifaucium genome sequencing and assembly.</title>
        <authorList>
            <person name="Mayilraj S."/>
        </authorList>
    </citation>
    <scope>NUCLEOTIDE SEQUENCE [LARGE SCALE GENOMIC DNA]</scope>
    <source>
        <strain evidence="2 3">GY080</strain>
    </source>
</reference>
<comment type="caution">
    <text evidence="2">The sequence shown here is derived from an EMBL/GenBank/DDBJ whole genome shotgun (WGS) entry which is preliminary data.</text>
</comment>
<evidence type="ECO:0000313" key="3">
    <source>
        <dbReference type="Proteomes" id="UP000076321"/>
    </source>
</evidence>
<gene>
    <name evidence="2" type="ORF">AVL48_30735</name>
</gene>